<dbReference type="InParanoid" id="B3M4P8"/>
<dbReference type="Gene3D" id="2.170.140.10">
    <property type="entry name" value="Chitin binding domain"/>
    <property type="match status" value="3"/>
</dbReference>
<proteinExistence type="predicted"/>
<dbReference type="InterPro" id="IPR051940">
    <property type="entry name" value="Chitin_bind-dev_reg"/>
</dbReference>
<dbReference type="SUPFAM" id="SSF57625">
    <property type="entry name" value="Invertebrate chitin-binding proteins"/>
    <property type="match status" value="3"/>
</dbReference>
<name>B3M4P8_DROAN</name>
<keyword evidence="1" id="KW-0147">Chitin-binding</keyword>
<keyword evidence="3" id="KW-0677">Repeat</keyword>
<dbReference type="InterPro" id="IPR002557">
    <property type="entry name" value="Chitin-bd_dom"/>
</dbReference>
<keyword evidence="4" id="KW-1015">Disulfide bond</keyword>
<evidence type="ECO:0000313" key="8">
    <source>
        <dbReference type="EMBL" id="EDV39447.1"/>
    </source>
</evidence>
<dbReference type="GO" id="GO:0005576">
    <property type="term" value="C:extracellular region"/>
    <property type="evidence" value="ECO:0007669"/>
    <property type="project" value="InterPro"/>
</dbReference>
<organism evidence="8 9">
    <name type="scientific">Drosophila ananassae</name>
    <name type="common">Fruit fly</name>
    <dbReference type="NCBI Taxonomy" id="7217"/>
    <lineage>
        <taxon>Eukaryota</taxon>
        <taxon>Metazoa</taxon>
        <taxon>Ecdysozoa</taxon>
        <taxon>Arthropoda</taxon>
        <taxon>Hexapoda</taxon>
        <taxon>Insecta</taxon>
        <taxon>Pterygota</taxon>
        <taxon>Neoptera</taxon>
        <taxon>Endopterygota</taxon>
        <taxon>Diptera</taxon>
        <taxon>Brachycera</taxon>
        <taxon>Muscomorpha</taxon>
        <taxon>Ephydroidea</taxon>
        <taxon>Drosophilidae</taxon>
        <taxon>Drosophila</taxon>
        <taxon>Sophophora</taxon>
    </lineage>
</organism>
<dbReference type="SMR" id="B3M4P8"/>
<dbReference type="eggNOG" id="ENOG502T2SS">
    <property type="taxonomic scope" value="Eukaryota"/>
</dbReference>
<dbReference type="SMART" id="SM00494">
    <property type="entry name" value="ChtBD2"/>
    <property type="match status" value="3"/>
</dbReference>
<evidence type="ECO:0000256" key="2">
    <source>
        <dbReference type="ARBA" id="ARBA00022729"/>
    </source>
</evidence>
<evidence type="ECO:0000256" key="3">
    <source>
        <dbReference type="ARBA" id="ARBA00022737"/>
    </source>
</evidence>
<dbReference type="OrthoDB" id="6422323at2759"/>
<dbReference type="STRING" id="7217.B3M4P8"/>
<dbReference type="Pfam" id="PF01607">
    <property type="entry name" value="CBM_14"/>
    <property type="match status" value="3"/>
</dbReference>
<dbReference type="PANTHER" id="PTHR23301">
    <property type="entry name" value="CHITIN BINDING PERITROPHIN-A"/>
    <property type="match status" value="1"/>
</dbReference>
<dbReference type="InterPro" id="IPR036508">
    <property type="entry name" value="Chitin-bd_dom_sf"/>
</dbReference>
<accession>B3M4P8</accession>
<dbReference type="FunCoup" id="B3M4P8">
    <property type="interactions" value="32"/>
</dbReference>
<evidence type="ECO:0000256" key="6">
    <source>
        <dbReference type="SAM" id="SignalP"/>
    </source>
</evidence>
<protein>
    <recommendedName>
        <fullName evidence="7">Chitin-binding type-2 domain-containing protein</fullName>
    </recommendedName>
</protein>
<gene>
    <name evidence="8" type="primary">Dana\GF24483</name>
    <name evidence="8" type="synonym">dana_GLEANR_9200</name>
    <name evidence="8" type="ORF">GF24483</name>
</gene>
<dbReference type="GO" id="GO:0008061">
    <property type="term" value="F:chitin binding"/>
    <property type="evidence" value="ECO:0007669"/>
    <property type="project" value="UniProtKB-KW"/>
</dbReference>
<evidence type="ECO:0000313" key="9">
    <source>
        <dbReference type="Proteomes" id="UP000007801"/>
    </source>
</evidence>
<feature type="domain" description="Chitin-binding type-2" evidence="7">
    <location>
        <begin position="277"/>
        <end position="333"/>
    </location>
</feature>
<evidence type="ECO:0000256" key="4">
    <source>
        <dbReference type="ARBA" id="ARBA00023157"/>
    </source>
</evidence>
<dbReference type="PROSITE" id="PS50940">
    <property type="entry name" value="CHIT_BIND_II"/>
    <property type="match status" value="3"/>
</dbReference>
<keyword evidence="5" id="KW-0325">Glycoprotein</keyword>
<reference evidence="8 9" key="1">
    <citation type="journal article" date="2007" name="Nature">
        <title>Evolution of genes and genomes on the Drosophila phylogeny.</title>
        <authorList>
            <consortium name="Drosophila 12 Genomes Consortium"/>
            <person name="Clark A.G."/>
            <person name="Eisen M.B."/>
            <person name="Smith D.R."/>
            <person name="Bergman C.M."/>
            <person name="Oliver B."/>
            <person name="Markow T.A."/>
            <person name="Kaufman T.C."/>
            <person name="Kellis M."/>
            <person name="Gelbart W."/>
            <person name="Iyer V.N."/>
            <person name="Pollard D.A."/>
            <person name="Sackton T.B."/>
            <person name="Larracuente A.M."/>
            <person name="Singh N.D."/>
            <person name="Abad J.P."/>
            <person name="Abt D.N."/>
            <person name="Adryan B."/>
            <person name="Aguade M."/>
            <person name="Akashi H."/>
            <person name="Anderson W.W."/>
            <person name="Aquadro C.F."/>
            <person name="Ardell D.H."/>
            <person name="Arguello R."/>
            <person name="Artieri C.G."/>
            <person name="Barbash D.A."/>
            <person name="Barker D."/>
            <person name="Barsanti P."/>
            <person name="Batterham P."/>
            <person name="Batzoglou S."/>
            <person name="Begun D."/>
            <person name="Bhutkar A."/>
            <person name="Blanco E."/>
            <person name="Bosak S.A."/>
            <person name="Bradley R.K."/>
            <person name="Brand A.D."/>
            <person name="Brent M.R."/>
            <person name="Brooks A.N."/>
            <person name="Brown R.H."/>
            <person name="Butlin R.K."/>
            <person name="Caggese C."/>
            <person name="Calvi B.R."/>
            <person name="Bernardo de Carvalho A."/>
            <person name="Caspi A."/>
            <person name="Castrezana S."/>
            <person name="Celniker S.E."/>
            <person name="Chang J.L."/>
            <person name="Chapple C."/>
            <person name="Chatterji S."/>
            <person name="Chinwalla A."/>
            <person name="Civetta A."/>
            <person name="Clifton S.W."/>
            <person name="Comeron J.M."/>
            <person name="Costello J.C."/>
            <person name="Coyne J.A."/>
            <person name="Daub J."/>
            <person name="David R.G."/>
            <person name="Delcher A.L."/>
            <person name="Delehaunty K."/>
            <person name="Do C.B."/>
            <person name="Ebling H."/>
            <person name="Edwards K."/>
            <person name="Eickbush T."/>
            <person name="Evans J.D."/>
            <person name="Filipski A."/>
            <person name="Findeiss S."/>
            <person name="Freyhult E."/>
            <person name="Fulton L."/>
            <person name="Fulton R."/>
            <person name="Garcia A.C."/>
            <person name="Gardiner A."/>
            <person name="Garfield D.A."/>
            <person name="Garvin B.E."/>
            <person name="Gibson G."/>
            <person name="Gilbert D."/>
            <person name="Gnerre S."/>
            <person name="Godfrey J."/>
            <person name="Good R."/>
            <person name="Gotea V."/>
            <person name="Gravely B."/>
            <person name="Greenberg A.J."/>
            <person name="Griffiths-Jones S."/>
            <person name="Gross S."/>
            <person name="Guigo R."/>
            <person name="Gustafson E.A."/>
            <person name="Haerty W."/>
            <person name="Hahn M.W."/>
            <person name="Halligan D.L."/>
            <person name="Halpern A.L."/>
            <person name="Halter G.M."/>
            <person name="Han M.V."/>
            <person name="Heger A."/>
            <person name="Hillier L."/>
            <person name="Hinrichs A.S."/>
            <person name="Holmes I."/>
            <person name="Hoskins R.A."/>
            <person name="Hubisz M.J."/>
            <person name="Hultmark D."/>
            <person name="Huntley M.A."/>
            <person name="Jaffe D.B."/>
            <person name="Jagadeeshan S."/>
            <person name="Jeck W.R."/>
            <person name="Johnson J."/>
            <person name="Jones C.D."/>
            <person name="Jordan W.C."/>
            <person name="Karpen G.H."/>
            <person name="Kataoka E."/>
            <person name="Keightley P.D."/>
            <person name="Kheradpour P."/>
            <person name="Kirkness E.F."/>
            <person name="Koerich L.B."/>
            <person name="Kristiansen K."/>
            <person name="Kudrna D."/>
            <person name="Kulathinal R.J."/>
            <person name="Kumar S."/>
            <person name="Kwok R."/>
            <person name="Lander E."/>
            <person name="Langley C.H."/>
            <person name="Lapoint R."/>
            <person name="Lazzaro B.P."/>
            <person name="Lee S.J."/>
            <person name="Levesque L."/>
            <person name="Li R."/>
            <person name="Lin C.F."/>
            <person name="Lin M.F."/>
            <person name="Lindblad-Toh K."/>
            <person name="Llopart A."/>
            <person name="Long M."/>
            <person name="Low L."/>
            <person name="Lozovsky E."/>
            <person name="Lu J."/>
            <person name="Luo M."/>
            <person name="Machado C.A."/>
            <person name="Makalowski W."/>
            <person name="Marzo M."/>
            <person name="Matsuda M."/>
            <person name="Matzkin L."/>
            <person name="McAllister B."/>
            <person name="McBride C.S."/>
            <person name="McKernan B."/>
            <person name="McKernan K."/>
            <person name="Mendez-Lago M."/>
            <person name="Minx P."/>
            <person name="Mollenhauer M.U."/>
            <person name="Montooth K."/>
            <person name="Mount S.M."/>
            <person name="Mu X."/>
            <person name="Myers E."/>
            <person name="Negre B."/>
            <person name="Newfeld S."/>
            <person name="Nielsen R."/>
            <person name="Noor M.A."/>
            <person name="O'Grady P."/>
            <person name="Pachter L."/>
            <person name="Papaceit M."/>
            <person name="Parisi M.J."/>
            <person name="Parisi M."/>
            <person name="Parts L."/>
            <person name="Pedersen J.S."/>
            <person name="Pesole G."/>
            <person name="Phillippy A.M."/>
            <person name="Ponting C.P."/>
            <person name="Pop M."/>
            <person name="Porcelli D."/>
            <person name="Powell J.R."/>
            <person name="Prohaska S."/>
            <person name="Pruitt K."/>
            <person name="Puig M."/>
            <person name="Quesneville H."/>
            <person name="Ram K.R."/>
            <person name="Rand D."/>
            <person name="Rasmussen M.D."/>
            <person name="Reed L.K."/>
            <person name="Reenan R."/>
            <person name="Reily A."/>
            <person name="Remington K.A."/>
            <person name="Rieger T.T."/>
            <person name="Ritchie M.G."/>
            <person name="Robin C."/>
            <person name="Rogers Y.H."/>
            <person name="Rohde C."/>
            <person name="Rozas J."/>
            <person name="Rubenfield M.J."/>
            <person name="Ruiz A."/>
            <person name="Russo S."/>
            <person name="Salzberg S.L."/>
            <person name="Sanchez-Gracia A."/>
            <person name="Saranga D.J."/>
            <person name="Sato H."/>
            <person name="Schaeffer S.W."/>
            <person name="Schatz M.C."/>
            <person name="Schlenke T."/>
            <person name="Schwartz R."/>
            <person name="Segarra C."/>
            <person name="Singh R.S."/>
            <person name="Sirot L."/>
            <person name="Sirota M."/>
            <person name="Sisneros N.B."/>
            <person name="Smith C.D."/>
            <person name="Smith T.F."/>
            <person name="Spieth J."/>
            <person name="Stage D.E."/>
            <person name="Stark A."/>
            <person name="Stephan W."/>
            <person name="Strausberg R.L."/>
            <person name="Strempel S."/>
            <person name="Sturgill D."/>
            <person name="Sutton G."/>
            <person name="Sutton G.G."/>
            <person name="Tao W."/>
            <person name="Teichmann S."/>
            <person name="Tobari Y.N."/>
            <person name="Tomimura Y."/>
            <person name="Tsolas J.M."/>
            <person name="Valente V.L."/>
            <person name="Venter E."/>
            <person name="Venter J.C."/>
            <person name="Vicario S."/>
            <person name="Vieira F.G."/>
            <person name="Vilella A.J."/>
            <person name="Villasante A."/>
            <person name="Walenz B."/>
            <person name="Wang J."/>
            <person name="Wasserman M."/>
            <person name="Watts T."/>
            <person name="Wilson D."/>
            <person name="Wilson R.K."/>
            <person name="Wing R.A."/>
            <person name="Wolfner M.F."/>
            <person name="Wong A."/>
            <person name="Wong G.K."/>
            <person name="Wu C.I."/>
            <person name="Wu G."/>
            <person name="Yamamoto D."/>
            <person name="Yang H.P."/>
            <person name="Yang S.P."/>
            <person name="Yorke J.A."/>
            <person name="Yoshida K."/>
            <person name="Zdobnov E."/>
            <person name="Zhang P."/>
            <person name="Zhang Y."/>
            <person name="Zimin A.V."/>
            <person name="Baldwin J."/>
            <person name="Abdouelleil A."/>
            <person name="Abdulkadir J."/>
            <person name="Abebe A."/>
            <person name="Abera B."/>
            <person name="Abreu J."/>
            <person name="Acer S.C."/>
            <person name="Aftuck L."/>
            <person name="Alexander A."/>
            <person name="An P."/>
            <person name="Anderson E."/>
            <person name="Anderson S."/>
            <person name="Arachi H."/>
            <person name="Azer M."/>
            <person name="Bachantsang P."/>
            <person name="Barry A."/>
            <person name="Bayul T."/>
            <person name="Berlin A."/>
            <person name="Bessette D."/>
            <person name="Bloom T."/>
            <person name="Blye J."/>
            <person name="Boguslavskiy L."/>
            <person name="Bonnet C."/>
            <person name="Boukhgalter B."/>
            <person name="Bourzgui I."/>
            <person name="Brown A."/>
            <person name="Cahill P."/>
            <person name="Channer S."/>
            <person name="Cheshatsang Y."/>
            <person name="Chuda L."/>
            <person name="Citroen M."/>
            <person name="Collymore A."/>
            <person name="Cooke P."/>
            <person name="Costello M."/>
            <person name="D'Aco K."/>
            <person name="Daza R."/>
            <person name="De Haan G."/>
            <person name="DeGray S."/>
            <person name="DeMaso C."/>
            <person name="Dhargay N."/>
            <person name="Dooley K."/>
            <person name="Dooley E."/>
            <person name="Doricent M."/>
            <person name="Dorje P."/>
            <person name="Dorjee K."/>
            <person name="Dupes A."/>
            <person name="Elong R."/>
            <person name="Falk J."/>
            <person name="Farina A."/>
            <person name="Faro S."/>
            <person name="Ferguson D."/>
            <person name="Fisher S."/>
            <person name="Foley C.D."/>
            <person name="Franke A."/>
            <person name="Friedrich D."/>
            <person name="Gadbois L."/>
            <person name="Gearin G."/>
            <person name="Gearin C.R."/>
            <person name="Giannoukos G."/>
            <person name="Goode T."/>
            <person name="Graham J."/>
            <person name="Grandbois E."/>
            <person name="Grewal S."/>
            <person name="Gyaltsen K."/>
            <person name="Hafez N."/>
            <person name="Hagos B."/>
            <person name="Hall J."/>
            <person name="Henson C."/>
            <person name="Hollinger A."/>
            <person name="Honan T."/>
            <person name="Huard M.D."/>
            <person name="Hughes L."/>
            <person name="Hurhula B."/>
            <person name="Husby M.E."/>
            <person name="Kamat A."/>
            <person name="Kanga B."/>
            <person name="Kashin S."/>
            <person name="Khazanovich D."/>
            <person name="Kisner P."/>
            <person name="Lance K."/>
            <person name="Lara M."/>
            <person name="Lee W."/>
            <person name="Lennon N."/>
            <person name="Letendre F."/>
            <person name="LeVine R."/>
            <person name="Lipovsky A."/>
            <person name="Liu X."/>
            <person name="Liu J."/>
            <person name="Liu S."/>
            <person name="Lokyitsang T."/>
            <person name="Lokyitsang Y."/>
            <person name="Lubonja R."/>
            <person name="Lui A."/>
            <person name="MacDonald P."/>
            <person name="Magnisalis V."/>
            <person name="Maru K."/>
            <person name="Matthews C."/>
            <person name="McCusker W."/>
            <person name="McDonough S."/>
            <person name="Mehta T."/>
            <person name="Meldrim J."/>
            <person name="Meneus L."/>
            <person name="Mihai O."/>
            <person name="Mihalev A."/>
            <person name="Mihova T."/>
            <person name="Mittelman R."/>
            <person name="Mlenga V."/>
            <person name="Montmayeur A."/>
            <person name="Mulrain L."/>
            <person name="Navidi A."/>
            <person name="Naylor J."/>
            <person name="Negash T."/>
            <person name="Nguyen T."/>
            <person name="Nguyen N."/>
            <person name="Nicol R."/>
            <person name="Norbu C."/>
            <person name="Norbu N."/>
            <person name="Novod N."/>
            <person name="O'Neill B."/>
            <person name="Osman S."/>
            <person name="Markiewicz E."/>
            <person name="Oyono O.L."/>
            <person name="Patti C."/>
            <person name="Phunkhang P."/>
            <person name="Pierre F."/>
            <person name="Priest M."/>
            <person name="Raghuraman S."/>
            <person name="Rege F."/>
            <person name="Reyes R."/>
            <person name="Rise C."/>
            <person name="Rogov P."/>
            <person name="Ross K."/>
            <person name="Ryan E."/>
            <person name="Settipalli S."/>
            <person name="Shea T."/>
            <person name="Sherpa N."/>
            <person name="Shi L."/>
            <person name="Shih D."/>
            <person name="Sparrow T."/>
            <person name="Spaulding J."/>
            <person name="Stalker J."/>
            <person name="Stange-Thomann N."/>
            <person name="Stavropoulos S."/>
            <person name="Stone C."/>
            <person name="Strader C."/>
            <person name="Tesfaye S."/>
            <person name="Thomson T."/>
            <person name="Thoulutsang Y."/>
            <person name="Thoulutsang D."/>
            <person name="Topham K."/>
            <person name="Topping I."/>
            <person name="Tsamla T."/>
            <person name="Vassiliev H."/>
            <person name="Vo A."/>
            <person name="Wangchuk T."/>
            <person name="Wangdi T."/>
            <person name="Weiand M."/>
            <person name="Wilkinson J."/>
            <person name="Wilson A."/>
            <person name="Yadav S."/>
            <person name="Young G."/>
            <person name="Yu Q."/>
            <person name="Zembek L."/>
            <person name="Zhong D."/>
            <person name="Zimmer A."/>
            <person name="Zwirko Z."/>
            <person name="Jaffe D.B."/>
            <person name="Alvarez P."/>
            <person name="Brockman W."/>
            <person name="Butler J."/>
            <person name="Chin C."/>
            <person name="Gnerre S."/>
            <person name="Grabherr M."/>
            <person name="Kleber M."/>
            <person name="Mauceli E."/>
            <person name="MacCallum I."/>
        </authorList>
    </citation>
    <scope>NUCLEOTIDE SEQUENCE [LARGE SCALE GENOMIC DNA]</scope>
    <source>
        <strain evidence="9">Tucson 14024-0371.13</strain>
    </source>
</reference>
<dbReference type="HOGENOM" id="CLU_062693_0_0_1"/>
<dbReference type="OMA" id="GYCDLAK"/>
<dbReference type="Proteomes" id="UP000007801">
    <property type="component" value="Unassembled WGS sequence"/>
</dbReference>
<feature type="domain" description="Chitin-binding type-2" evidence="7">
    <location>
        <begin position="149"/>
        <end position="205"/>
    </location>
</feature>
<dbReference type="PANTHER" id="PTHR23301:SF0">
    <property type="entry name" value="CHITIN-BINDING TYPE-2 DOMAIN-CONTAINING PROTEIN-RELATED"/>
    <property type="match status" value="1"/>
</dbReference>
<dbReference type="AlphaFoldDB" id="B3M4P8"/>
<feature type="signal peptide" evidence="6">
    <location>
        <begin position="1"/>
        <end position="20"/>
    </location>
</feature>
<keyword evidence="2 6" id="KW-0732">Signal</keyword>
<feature type="domain" description="Chitin-binding type-2" evidence="7">
    <location>
        <begin position="40"/>
        <end position="96"/>
    </location>
</feature>
<feature type="chain" id="PRO_5002792360" description="Chitin-binding type-2 domain-containing protein" evidence="6">
    <location>
        <begin position="21"/>
        <end position="334"/>
    </location>
</feature>
<keyword evidence="9" id="KW-1185">Reference proteome</keyword>
<sequence>MKCFWAFVVALEMCFQLGAGNAVDQNRELKKMRLPLGDLTHVCRGREEGELVAHPLDCNGYFACSRIPTLIYCDEGLQFDEDRRVCDLPENTICRQSDSSFPNSGQVQSGLAETSELQWWPHKPRPVFVAVDVNSGEQVNPMEKYDPKDIECRHFGAYFLPHPSNCRLYFICAYGHLHRHQCGRGTRWNYEMSECQLSDQAVCYGHPKDEDPVEEVEIIVGSTTPSSGAPVTVCYIVGSGGLTTLQQLLTDPETTEVSTVTVPVPPRAETSAAVTAALTCPSTEQSYMPHPEDCSKYYICIGGMPVLTSCPKGLFWDQKSGYCEMEKNVKCFHK</sequence>
<evidence type="ECO:0000259" key="7">
    <source>
        <dbReference type="PROSITE" id="PS50940"/>
    </source>
</evidence>
<evidence type="ECO:0000256" key="5">
    <source>
        <dbReference type="ARBA" id="ARBA00023180"/>
    </source>
</evidence>
<dbReference type="GeneID" id="6507115"/>
<dbReference type="EMBL" id="CH902618">
    <property type="protein sequence ID" value="EDV39447.1"/>
    <property type="molecule type" value="Genomic_DNA"/>
</dbReference>
<dbReference type="KEGG" id="dan:6507115"/>
<evidence type="ECO:0000256" key="1">
    <source>
        <dbReference type="ARBA" id="ARBA00022669"/>
    </source>
</evidence>
<dbReference type="PhylomeDB" id="B3M4P8"/>